<dbReference type="GO" id="GO:0016853">
    <property type="term" value="F:isomerase activity"/>
    <property type="evidence" value="ECO:0007669"/>
    <property type="project" value="TreeGrafter"/>
</dbReference>
<feature type="active site" evidence="1">
    <location>
        <position position="46"/>
    </location>
</feature>
<evidence type="ECO:0000313" key="3">
    <source>
        <dbReference type="Proteomes" id="UP000020103"/>
    </source>
</evidence>
<dbReference type="AlphaFoldDB" id="A0A829Q5G8"/>
<dbReference type="PANTHER" id="PTHR13774">
    <property type="entry name" value="PHENAZINE BIOSYNTHESIS PROTEIN"/>
    <property type="match status" value="1"/>
</dbReference>
<sequence length="228" mass="24805">MSVDVAVVRVFTDETGNFGNPLGIVNGADVGAADRQQVAARLGFSETVFVDLPAEGSNTAHLRIFTPAAELPFAGHPTVGLAWWLRERGTPVNTLQVPAGVLQVSYDDRTWIRARSDWAPETDFHESDSPADVEAADPADYPDELLHCIWAWQNRDANLVRSRVFAPDLGVDEDEATGSVAARLTDLLSRDLIINQGKGSQIFTQWSPEGWVTIGGRVVADQPLTLDN</sequence>
<accession>A0A829Q5G8</accession>
<dbReference type="PANTHER" id="PTHR13774:SF32">
    <property type="entry name" value="ANTISENSE-ENHANCING SEQUENCE 1"/>
    <property type="match status" value="1"/>
</dbReference>
<name>A0A829Q5G8_9MYCO</name>
<evidence type="ECO:0000313" key="2">
    <source>
        <dbReference type="EMBL" id="EUA48132.1"/>
    </source>
</evidence>
<dbReference type="NCBIfam" id="TIGR00654">
    <property type="entry name" value="PhzF_family"/>
    <property type="match status" value="1"/>
</dbReference>
<gene>
    <name evidence="2" type="ORF">I543_3255</name>
</gene>
<dbReference type="InterPro" id="IPR003719">
    <property type="entry name" value="Phenazine_PhzF-like"/>
</dbReference>
<evidence type="ECO:0000256" key="1">
    <source>
        <dbReference type="PIRSR" id="PIRSR016184-1"/>
    </source>
</evidence>
<organism evidence="2 3">
    <name type="scientific">Mycobacteroides abscessus 21</name>
    <dbReference type="NCBI Taxonomy" id="1299324"/>
    <lineage>
        <taxon>Bacteria</taxon>
        <taxon>Bacillati</taxon>
        <taxon>Actinomycetota</taxon>
        <taxon>Actinomycetes</taxon>
        <taxon>Mycobacteriales</taxon>
        <taxon>Mycobacteriaceae</taxon>
        <taxon>Mycobacteroides</taxon>
        <taxon>Mycobacteroides abscessus</taxon>
    </lineage>
</organism>
<dbReference type="Pfam" id="PF02567">
    <property type="entry name" value="PhzC-PhzF"/>
    <property type="match status" value="2"/>
</dbReference>
<reference evidence="2 3" key="1">
    <citation type="submission" date="2013-12" db="EMBL/GenBank/DDBJ databases">
        <authorList>
            <person name="Madinger N."/>
            <person name="Lenaerts A."/>
            <person name="Ordway D."/>
            <person name="DeGroote M.A."/>
            <person name="Parker T."/>
            <person name="Sizemore C."/>
            <person name="Tallon L.J."/>
            <person name="Sadzewicz L.K."/>
            <person name="Sengamalay N."/>
            <person name="Fraser C.M."/>
            <person name="Hine E."/>
            <person name="Shefchek K.A."/>
            <person name="Das S.P."/>
            <person name="Tettelin H."/>
        </authorList>
    </citation>
    <scope>NUCLEOTIDE SEQUENCE [LARGE SCALE GENOMIC DNA]</scope>
    <source>
        <strain evidence="2 3">21</strain>
    </source>
</reference>
<dbReference type="Proteomes" id="UP000020103">
    <property type="component" value="Unassembled WGS sequence"/>
</dbReference>
<dbReference type="PIRSF" id="PIRSF016184">
    <property type="entry name" value="PhzC_PhzF"/>
    <property type="match status" value="1"/>
</dbReference>
<comment type="caution">
    <text evidence="2">The sequence shown here is derived from an EMBL/GenBank/DDBJ whole genome shotgun (WGS) entry which is preliminary data.</text>
</comment>
<dbReference type="EMBL" id="JAOF01000001">
    <property type="protein sequence ID" value="EUA48132.1"/>
    <property type="molecule type" value="Genomic_DNA"/>
</dbReference>
<protein>
    <submittedName>
        <fullName evidence="2">Phenazine biosynthesis, PhzF family protein</fullName>
    </submittedName>
</protein>
<proteinExistence type="predicted"/>
<dbReference type="GO" id="GO:0005737">
    <property type="term" value="C:cytoplasm"/>
    <property type="evidence" value="ECO:0007669"/>
    <property type="project" value="TreeGrafter"/>
</dbReference>
<dbReference type="SUPFAM" id="SSF54506">
    <property type="entry name" value="Diaminopimelate epimerase-like"/>
    <property type="match status" value="1"/>
</dbReference>
<dbReference type="Gene3D" id="3.10.310.10">
    <property type="entry name" value="Diaminopimelate Epimerase, Chain A, domain 1"/>
    <property type="match status" value="2"/>
</dbReference>